<reference evidence="2 3" key="1">
    <citation type="submission" date="2019-01" db="EMBL/GenBank/DDBJ databases">
        <title>Genome sequences of Streptomyces and Rhizobium isolates collected from root and soil.</title>
        <authorList>
            <person name="Chhettri S."/>
            <person name="Sevigny J.L."/>
            <person name="Sen A."/>
            <person name="Ennis N."/>
            <person name="Tisa L."/>
        </authorList>
    </citation>
    <scope>NUCLEOTIDE SEQUENCE [LARGE SCALE GENOMIC DNA]</scope>
    <source>
        <strain evidence="2 3">San01</strain>
    </source>
</reference>
<dbReference type="AlphaFoldDB" id="A0A3S2W5W8"/>
<sequence>MMRFVFLYPEAREYLVNWRADWAAPFLAQLRFALATHRDSPDLLRLLDEILGGNEEARKPWATNEARVHSDGDIRRLRLPDHPDEEIQIRIMAFAPLSNWDLRAIVLLRLDP</sequence>
<gene>
    <name evidence="2" type="ORF">EOT10_40795</name>
</gene>
<dbReference type="OrthoDB" id="3291396at2"/>
<comment type="caution">
    <text evidence="2">The sequence shown here is derived from an EMBL/GenBank/DDBJ whole genome shotgun (WGS) entry which is preliminary data.</text>
</comment>
<dbReference type="InterPro" id="IPR041413">
    <property type="entry name" value="MLTR_LBD"/>
</dbReference>
<dbReference type="Pfam" id="PF17765">
    <property type="entry name" value="MLTR_LBD"/>
    <property type="match status" value="1"/>
</dbReference>
<evidence type="ECO:0000313" key="3">
    <source>
        <dbReference type="Proteomes" id="UP000283128"/>
    </source>
</evidence>
<dbReference type="EMBL" id="RZYA01000046">
    <property type="protein sequence ID" value="RVU14413.1"/>
    <property type="molecule type" value="Genomic_DNA"/>
</dbReference>
<dbReference type="PANTHER" id="PTHR35010">
    <property type="entry name" value="BLL4672 PROTEIN-RELATED"/>
    <property type="match status" value="1"/>
</dbReference>
<proteinExistence type="predicted"/>
<evidence type="ECO:0000313" key="2">
    <source>
        <dbReference type="EMBL" id="RVU14413.1"/>
    </source>
</evidence>
<dbReference type="Gene3D" id="3.30.450.180">
    <property type="match status" value="1"/>
</dbReference>
<keyword evidence="3" id="KW-1185">Reference proteome</keyword>
<evidence type="ECO:0000259" key="1">
    <source>
        <dbReference type="Pfam" id="PF17765"/>
    </source>
</evidence>
<dbReference type="Proteomes" id="UP000283128">
    <property type="component" value="Unassembled WGS sequence"/>
</dbReference>
<protein>
    <recommendedName>
        <fullName evidence="1">MmyB-like transcription regulator ligand binding domain-containing protein</fullName>
    </recommendedName>
</protein>
<feature type="domain" description="MmyB-like transcription regulator ligand binding" evidence="1">
    <location>
        <begin position="1"/>
        <end position="80"/>
    </location>
</feature>
<accession>A0A3S2W5W8</accession>
<name>A0A3S2W5W8_9ACTN</name>
<organism evidence="2 3">
    <name type="scientific">Streptomyces antnestii</name>
    <dbReference type="NCBI Taxonomy" id="2494256"/>
    <lineage>
        <taxon>Bacteria</taxon>
        <taxon>Bacillati</taxon>
        <taxon>Actinomycetota</taxon>
        <taxon>Actinomycetes</taxon>
        <taxon>Kitasatosporales</taxon>
        <taxon>Streptomycetaceae</taxon>
        <taxon>Streptomyces</taxon>
    </lineage>
</organism>